<feature type="region of interest" description="Disordered" evidence="10">
    <location>
        <begin position="117"/>
        <end position="136"/>
    </location>
</feature>
<evidence type="ECO:0000256" key="7">
    <source>
        <dbReference type="ARBA" id="ARBA00023242"/>
    </source>
</evidence>
<keyword evidence="3" id="KW-0805">Transcription regulation</keyword>
<feature type="domain" description="Homeobox" evidence="11">
    <location>
        <begin position="204"/>
        <end position="264"/>
    </location>
</feature>
<evidence type="ECO:0000256" key="1">
    <source>
        <dbReference type="ARBA" id="ARBA00004123"/>
    </source>
</evidence>
<evidence type="ECO:0000256" key="8">
    <source>
        <dbReference type="PROSITE-ProRule" id="PRU00108"/>
    </source>
</evidence>
<evidence type="ECO:0000256" key="2">
    <source>
        <dbReference type="ARBA" id="ARBA00006074"/>
    </source>
</evidence>
<comment type="similarity">
    <text evidence="2">Belongs to the HD-ZIP homeobox family. Class II subfamily.</text>
</comment>
<keyword evidence="13" id="KW-1185">Reference proteome</keyword>
<evidence type="ECO:0000313" key="12">
    <source>
        <dbReference type="EMBL" id="KAJ0197184.1"/>
    </source>
</evidence>
<evidence type="ECO:0000256" key="4">
    <source>
        <dbReference type="ARBA" id="ARBA00023125"/>
    </source>
</evidence>
<sequence>MELGLGLSLGNKSCKKFHGITTKIPAAAPTFPSAADSSSVGFCMALTINAIYGTNKKRANDDSNKKDDQTTFEDLEGLKESPRIKAIIDGREKVLQLNPPLQLDLLPVPDHTLVNRHAPSLPWSSDNGNSHGGSSENLLAATGFDVKSTPPGTMGTEEATSSLRLDFYSSSRTANVLRNKSFELINDVVEMQRGASRASDEDHNGIYRKKLRLTKQQSAYLEESFKDHSILNHRQKLELARQLNLNPRQVEVWFQNRRARTKLKQTEMDYEYLKNCCETLTGENRRLHKEIQELRALKTTSNPFNLQLQPTTLTMCRSCELVAATTYTITPAPPSTKFLNTPLSDNSSH</sequence>
<dbReference type="PANTHER" id="PTHR45714">
    <property type="entry name" value="HOMEOBOX-LEUCINE ZIPPER PROTEIN HAT14"/>
    <property type="match status" value="1"/>
</dbReference>
<protein>
    <recommendedName>
        <fullName evidence="11">Homeobox domain-containing protein</fullName>
    </recommendedName>
</protein>
<keyword evidence="5 8" id="KW-0371">Homeobox</keyword>
<evidence type="ECO:0000256" key="5">
    <source>
        <dbReference type="ARBA" id="ARBA00023155"/>
    </source>
</evidence>
<evidence type="ECO:0000256" key="10">
    <source>
        <dbReference type="SAM" id="MobiDB-lite"/>
    </source>
</evidence>
<evidence type="ECO:0000256" key="6">
    <source>
        <dbReference type="ARBA" id="ARBA00023163"/>
    </source>
</evidence>
<feature type="DNA-binding region" description="Homeobox" evidence="8">
    <location>
        <begin position="206"/>
        <end position="265"/>
    </location>
</feature>
<dbReference type="SUPFAM" id="SSF46689">
    <property type="entry name" value="Homeodomain-like"/>
    <property type="match status" value="1"/>
</dbReference>
<dbReference type="PROSITE" id="PS00027">
    <property type="entry name" value="HOMEOBOX_1"/>
    <property type="match status" value="1"/>
</dbReference>
<keyword evidence="4 8" id="KW-0238">DNA-binding</keyword>
<dbReference type="AlphaFoldDB" id="A0A9R1X3K7"/>
<dbReference type="Pfam" id="PF00046">
    <property type="entry name" value="Homeodomain"/>
    <property type="match status" value="1"/>
</dbReference>
<dbReference type="Pfam" id="PF02183">
    <property type="entry name" value="HALZ"/>
    <property type="match status" value="1"/>
</dbReference>
<dbReference type="InterPro" id="IPR001356">
    <property type="entry name" value="HD"/>
</dbReference>
<evidence type="ECO:0000256" key="3">
    <source>
        <dbReference type="ARBA" id="ARBA00023015"/>
    </source>
</evidence>
<keyword evidence="6" id="KW-0804">Transcription</keyword>
<dbReference type="CDD" id="cd00086">
    <property type="entry name" value="homeodomain"/>
    <property type="match status" value="1"/>
</dbReference>
<dbReference type="InterPro" id="IPR017970">
    <property type="entry name" value="Homeobox_CS"/>
</dbReference>
<dbReference type="Gene3D" id="1.10.10.60">
    <property type="entry name" value="Homeodomain-like"/>
    <property type="match status" value="1"/>
</dbReference>
<dbReference type="GO" id="GO:0043565">
    <property type="term" value="F:sequence-specific DNA binding"/>
    <property type="evidence" value="ECO:0007669"/>
    <property type="project" value="InterPro"/>
</dbReference>
<dbReference type="InterPro" id="IPR009057">
    <property type="entry name" value="Homeodomain-like_sf"/>
</dbReference>
<comment type="caution">
    <text evidence="12">The sequence shown here is derived from an EMBL/GenBank/DDBJ whole genome shotgun (WGS) entry which is preliminary data.</text>
</comment>
<dbReference type="SMART" id="SM00389">
    <property type="entry name" value="HOX"/>
    <property type="match status" value="1"/>
</dbReference>
<dbReference type="Proteomes" id="UP000235145">
    <property type="component" value="Unassembled WGS sequence"/>
</dbReference>
<evidence type="ECO:0000313" key="13">
    <source>
        <dbReference type="Proteomes" id="UP000235145"/>
    </source>
</evidence>
<proteinExistence type="inferred from homology"/>
<organism evidence="12 13">
    <name type="scientific">Lactuca sativa</name>
    <name type="common">Garden lettuce</name>
    <dbReference type="NCBI Taxonomy" id="4236"/>
    <lineage>
        <taxon>Eukaryota</taxon>
        <taxon>Viridiplantae</taxon>
        <taxon>Streptophyta</taxon>
        <taxon>Embryophyta</taxon>
        <taxon>Tracheophyta</taxon>
        <taxon>Spermatophyta</taxon>
        <taxon>Magnoliopsida</taxon>
        <taxon>eudicotyledons</taxon>
        <taxon>Gunneridae</taxon>
        <taxon>Pentapetalae</taxon>
        <taxon>asterids</taxon>
        <taxon>campanulids</taxon>
        <taxon>Asterales</taxon>
        <taxon>Asteraceae</taxon>
        <taxon>Cichorioideae</taxon>
        <taxon>Cichorieae</taxon>
        <taxon>Lactucinae</taxon>
        <taxon>Lactuca</taxon>
    </lineage>
</organism>
<gene>
    <name evidence="12" type="ORF">LSAT_V11C700356330</name>
</gene>
<dbReference type="GO" id="GO:0000981">
    <property type="term" value="F:DNA-binding transcription factor activity, RNA polymerase II-specific"/>
    <property type="evidence" value="ECO:0007669"/>
    <property type="project" value="InterPro"/>
</dbReference>
<dbReference type="InterPro" id="IPR050762">
    <property type="entry name" value="HD-ZIP_Homeobox_LZ_Class_II"/>
</dbReference>
<dbReference type="EMBL" id="NBSK02000007">
    <property type="protein sequence ID" value="KAJ0197184.1"/>
    <property type="molecule type" value="Genomic_DNA"/>
</dbReference>
<accession>A0A9R1X3K7</accession>
<dbReference type="PROSITE" id="PS50071">
    <property type="entry name" value="HOMEOBOX_2"/>
    <property type="match status" value="1"/>
</dbReference>
<reference evidence="12 13" key="1">
    <citation type="journal article" date="2017" name="Nat. Commun.">
        <title>Genome assembly with in vitro proximity ligation data and whole-genome triplication in lettuce.</title>
        <authorList>
            <person name="Reyes-Chin-Wo S."/>
            <person name="Wang Z."/>
            <person name="Yang X."/>
            <person name="Kozik A."/>
            <person name="Arikit S."/>
            <person name="Song C."/>
            <person name="Xia L."/>
            <person name="Froenicke L."/>
            <person name="Lavelle D.O."/>
            <person name="Truco M.J."/>
            <person name="Xia R."/>
            <person name="Zhu S."/>
            <person name="Xu C."/>
            <person name="Xu H."/>
            <person name="Xu X."/>
            <person name="Cox K."/>
            <person name="Korf I."/>
            <person name="Meyers B.C."/>
            <person name="Michelmore R.W."/>
        </authorList>
    </citation>
    <scope>NUCLEOTIDE SEQUENCE [LARGE SCALE GENOMIC DNA]</scope>
    <source>
        <strain evidence="13">cv. Salinas</strain>
        <tissue evidence="12">Seedlings</tissue>
    </source>
</reference>
<comment type="subcellular location">
    <subcellularLocation>
        <location evidence="1 8 9">Nucleus</location>
    </subcellularLocation>
</comment>
<name>A0A9R1X3K7_LACSA</name>
<dbReference type="Gramene" id="rna-gnl|WGS:NBSK|LSAT_7X36341_mrna">
    <property type="protein sequence ID" value="cds-PLY96616.1"/>
    <property type="gene ID" value="gene-LSAT_7X36341"/>
</dbReference>
<feature type="compositionally biased region" description="Low complexity" evidence="10">
    <location>
        <begin position="124"/>
        <end position="136"/>
    </location>
</feature>
<dbReference type="SMART" id="SM00340">
    <property type="entry name" value="HALZ"/>
    <property type="match status" value="1"/>
</dbReference>
<dbReference type="GO" id="GO:0005634">
    <property type="term" value="C:nucleus"/>
    <property type="evidence" value="ECO:0007669"/>
    <property type="project" value="UniProtKB-SubCell"/>
</dbReference>
<dbReference type="OrthoDB" id="6159439at2759"/>
<evidence type="ECO:0000259" key="11">
    <source>
        <dbReference type="PROSITE" id="PS50071"/>
    </source>
</evidence>
<dbReference type="PANTHER" id="PTHR45714:SF93">
    <property type="entry name" value="HOMEOBOX DOMAIN-CONTAINING PROTEIN"/>
    <property type="match status" value="1"/>
</dbReference>
<keyword evidence="7 8" id="KW-0539">Nucleus</keyword>
<dbReference type="InterPro" id="IPR003106">
    <property type="entry name" value="Leu_zip_homeo"/>
</dbReference>
<evidence type="ECO:0000256" key="9">
    <source>
        <dbReference type="RuleBase" id="RU000682"/>
    </source>
</evidence>